<evidence type="ECO:0000313" key="2">
    <source>
        <dbReference type="Proteomes" id="UP000639606"/>
    </source>
</evidence>
<dbReference type="Proteomes" id="UP000639606">
    <property type="component" value="Unassembled WGS sequence"/>
</dbReference>
<organism evidence="1 2">
    <name type="scientific">Saccharothrix coeruleofusca</name>
    <dbReference type="NCBI Taxonomy" id="33919"/>
    <lineage>
        <taxon>Bacteria</taxon>
        <taxon>Bacillati</taxon>
        <taxon>Actinomycetota</taxon>
        <taxon>Actinomycetes</taxon>
        <taxon>Pseudonocardiales</taxon>
        <taxon>Pseudonocardiaceae</taxon>
        <taxon>Saccharothrix</taxon>
    </lineage>
</organism>
<protein>
    <submittedName>
        <fullName evidence="1">Uncharacterized protein</fullName>
    </submittedName>
</protein>
<sequence>MPEKLGTPEATARSEERQRFLRCAVAVTRSRQVSWSVLATPASRTSKYRESNPQNA</sequence>
<dbReference type="AlphaFoldDB" id="A0A918AQE8"/>
<proteinExistence type="predicted"/>
<keyword evidence="2" id="KW-1185">Reference proteome</keyword>
<accession>A0A918AQE8</accession>
<comment type="caution">
    <text evidence="1">The sequence shown here is derived from an EMBL/GenBank/DDBJ whole genome shotgun (WGS) entry which is preliminary data.</text>
</comment>
<dbReference type="EMBL" id="BMRG01000011">
    <property type="protein sequence ID" value="GGP70096.1"/>
    <property type="molecule type" value="Genomic_DNA"/>
</dbReference>
<reference evidence="1" key="1">
    <citation type="journal article" date="2014" name="Int. J. Syst. Evol. Microbiol.">
        <title>Complete genome sequence of Corynebacterium casei LMG S-19264T (=DSM 44701T), isolated from a smear-ripened cheese.</title>
        <authorList>
            <consortium name="US DOE Joint Genome Institute (JGI-PGF)"/>
            <person name="Walter F."/>
            <person name="Albersmeier A."/>
            <person name="Kalinowski J."/>
            <person name="Ruckert C."/>
        </authorList>
    </citation>
    <scope>NUCLEOTIDE SEQUENCE</scope>
    <source>
        <strain evidence="1">JCM 3313</strain>
    </source>
</reference>
<reference evidence="1" key="2">
    <citation type="submission" date="2020-09" db="EMBL/GenBank/DDBJ databases">
        <authorList>
            <person name="Sun Q."/>
            <person name="Ohkuma M."/>
        </authorList>
    </citation>
    <scope>NUCLEOTIDE SEQUENCE</scope>
    <source>
        <strain evidence="1">JCM 3313</strain>
    </source>
</reference>
<name>A0A918AQE8_9PSEU</name>
<evidence type="ECO:0000313" key="1">
    <source>
        <dbReference type="EMBL" id="GGP70096.1"/>
    </source>
</evidence>
<gene>
    <name evidence="1" type="ORF">GCM10010185_48880</name>
</gene>